<proteinExistence type="predicted"/>
<accession>A0ABQ0AF82</accession>
<evidence type="ECO:0000259" key="2">
    <source>
        <dbReference type="Pfam" id="PF11740"/>
    </source>
</evidence>
<sequence length="346" mass="39076">MARGGINKALVIEARDTLLNRGENPSIDAIRVELGNTGSKSTIHRYLKEIEEESSARLDDEALLSEPIKALISKLTATLRQEAHSIVESNKEQNQHREQALKARITELEGIVASQEKTLNTKEEALQEKLVELGERKSLEGRLSSELAEAKQAITEQNAIVTEKQSHIDSLEEKHRHNRDAMEHYRQSVKEQREQDQRNHEQQLHQLQAEIRALNQTLSVKQNDITGLNKDNGRLVAEISAAQKTLAELQAESRKNHAQIDAQASENNVLKNEIKKNESHISELELLRKKHKALTEWKEKSLLAQAKLEAEVAVKNELVERLLKEKSKNFGGPVGKECGSPDCEYD</sequence>
<protein>
    <submittedName>
        <fullName evidence="3">DNA-binding protein</fullName>
    </submittedName>
</protein>
<dbReference type="RefSeq" id="WP_353304608.1">
    <property type="nucleotide sequence ID" value="NZ_BAABWN010000025.1"/>
</dbReference>
<reference evidence="3 4" key="1">
    <citation type="submission" date="2024-04" db="EMBL/GenBank/DDBJ databases">
        <title>Draft genome sequence of Sessilibacter corallicola NBRC 116591.</title>
        <authorList>
            <person name="Miyakawa T."/>
            <person name="Kusuya Y."/>
            <person name="Miura T."/>
        </authorList>
    </citation>
    <scope>NUCLEOTIDE SEQUENCE [LARGE SCALE GENOMIC DNA]</scope>
    <source>
        <strain evidence="3 4">KU-00831-HH</strain>
    </source>
</reference>
<comment type="caution">
    <text evidence="3">The sequence shown here is derived from an EMBL/GenBank/DDBJ whole genome shotgun (WGS) entry which is preliminary data.</text>
</comment>
<dbReference type="EMBL" id="BAABWN010000025">
    <property type="protein sequence ID" value="GAA6170306.1"/>
    <property type="molecule type" value="Genomic_DNA"/>
</dbReference>
<name>A0ABQ0AF82_9GAMM</name>
<evidence type="ECO:0000313" key="3">
    <source>
        <dbReference type="EMBL" id="GAA6170306.1"/>
    </source>
</evidence>
<dbReference type="InterPro" id="IPR021104">
    <property type="entry name" value="KfrA_DNA-bd_N"/>
</dbReference>
<organism evidence="3 4">
    <name type="scientific">Sessilibacter corallicola</name>
    <dbReference type="NCBI Taxonomy" id="2904075"/>
    <lineage>
        <taxon>Bacteria</taxon>
        <taxon>Pseudomonadati</taxon>
        <taxon>Pseudomonadota</taxon>
        <taxon>Gammaproteobacteria</taxon>
        <taxon>Cellvibrionales</taxon>
        <taxon>Cellvibrionaceae</taxon>
        <taxon>Sessilibacter</taxon>
    </lineage>
</organism>
<keyword evidence="4" id="KW-1185">Reference proteome</keyword>
<dbReference type="GO" id="GO:0003677">
    <property type="term" value="F:DNA binding"/>
    <property type="evidence" value="ECO:0007669"/>
    <property type="project" value="UniProtKB-KW"/>
</dbReference>
<feature type="domain" description="KfrA N-terminal DNA-binding" evidence="2">
    <location>
        <begin position="8"/>
        <end position="113"/>
    </location>
</feature>
<gene>
    <name evidence="3" type="ORF">NBRC116591_41200</name>
</gene>
<keyword evidence="3" id="KW-0238">DNA-binding</keyword>
<feature type="region of interest" description="Disordered" evidence="1">
    <location>
        <begin position="183"/>
        <end position="203"/>
    </location>
</feature>
<evidence type="ECO:0000313" key="4">
    <source>
        <dbReference type="Proteomes" id="UP001465153"/>
    </source>
</evidence>
<evidence type="ECO:0000256" key="1">
    <source>
        <dbReference type="SAM" id="MobiDB-lite"/>
    </source>
</evidence>
<dbReference type="Proteomes" id="UP001465153">
    <property type="component" value="Unassembled WGS sequence"/>
</dbReference>
<dbReference type="Pfam" id="PF11740">
    <property type="entry name" value="KfrA_N"/>
    <property type="match status" value="1"/>
</dbReference>